<feature type="compositionally biased region" description="Basic and acidic residues" evidence="1">
    <location>
        <begin position="1"/>
        <end position="13"/>
    </location>
</feature>
<reference evidence="2" key="1">
    <citation type="submission" date="2023-03" db="EMBL/GenBank/DDBJ databases">
        <title>Amycolatopsis taiwanensis NBRC 103393.</title>
        <authorList>
            <person name="Ichikawa N."/>
            <person name="Sato H."/>
            <person name="Tonouchi N."/>
        </authorList>
    </citation>
    <scope>NUCLEOTIDE SEQUENCE</scope>
    <source>
        <strain evidence="2">NBRC 103393</strain>
    </source>
</reference>
<comment type="caution">
    <text evidence="2">The sequence shown here is derived from an EMBL/GenBank/DDBJ whole genome shotgun (WGS) entry which is preliminary data.</text>
</comment>
<evidence type="ECO:0000256" key="1">
    <source>
        <dbReference type="SAM" id="MobiDB-lite"/>
    </source>
</evidence>
<keyword evidence="3" id="KW-1185">Reference proteome</keyword>
<sequence>MGVDVARDRREADGEQDDDQSDGEVCAGRSRAVAERHRKARRADDAGQRRLRGENEEQHTGHANGVGLQGVSGVYRVRH</sequence>
<feature type="region of interest" description="Disordered" evidence="1">
    <location>
        <begin position="1"/>
        <end position="79"/>
    </location>
</feature>
<feature type="compositionally biased region" description="Basic and acidic residues" evidence="1">
    <location>
        <begin position="42"/>
        <end position="60"/>
    </location>
</feature>
<dbReference type="AlphaFoldDB" id="A0A9W6VCM9"/>
<dbReference type="EMBL" id="BSTI01000001">
    <property type="protein sequence ID" value="GLY63920.1"/>
    <property type="molecule type" value="Genomic_DNA"/>
</dbReference>
<name>A0A9W6VCM9_9PSEU</name>
<protein>
    <submittedName>
        <fullName evidence="2">Uncharacterized protein</fullName>
    </submittedName>
</protein>
<dbReference type="Proteomes" id="UP001165136">
    <property type="component" value="Unassembled WGS sequence"/>
</dbReference>
<gene>
    <name evidence="2" type="ORF">Atai01_05390</name>
</gene>
<evidence type="ECO:0000313" key="2">
    <source>
        <dbReference type="EMBL" id="GLY63920.1"/>
    </source>
</evidence>
<proteinExistence type="predicted"/>
<organism evidence="2 3">
    <name type="scientific">Amycolatopsis taiwanensis</name>
    <dbReference type="NCBI Taxonomy" id="342230"/>
    <lineage>
        <taxon>Bacteria</taxon>
        <taxon>Bacillati</taxon>
        <taxon>Actinomycetota</taxon>
        <taxon>Actinomycetes</taxon>
        <taxon>Pseudonocardiales</taxon>
        <taxon>Pseudonocardiaceae</taxon>
        <taxon>Amycolatopsis</taxon>
    </lineage>
</organism>
<evidence type="ECO:0000313" key="3">
    <source>
        <dbReference type="Proteomes" id="UP001165136"/>
    </source>
</evidence>
<accession>A0A9W6VCM9</accession>